<keyword evidence="4" id="KW-1185">Reference proteome</keyword>
<gene>
    <name evidence="3" type="ORF">GCM10010517_76800</name>
</gene>
<dbReference type="Pfam" id="PF02566">
    <property type="entry name" value="OsmC"/>
    <property type="match status" value="1"/>
</dbReference>
<protein>
    <recommendedName>
        <fullName evidence="5">Organic hydroperoxide resistance protein</fullName>
    </recommendedName>
</protein>
<evidence type="ECO:0000313" key="3">
    <source>
        <dbReference type="EMBL" id="GAA2910313.1"/>
    </source>
</evidence>
<dbReference type="InterPro" id="IPR036102">
    <property type="entry name" value="OsmC/Ohrsf"/>
</dbReference>
<dbReference type="InterPro" id="IPR019953">
    <property type="entry name" value="OHR"/>
</dbReference>
<organism evidence="3 4">
    <name type="scientific">Streptosporangium fragile</name>
    <dbReference type="NCBI Taxonomy" id="46186"/>
    <lineage>
        <taxon>Bacteria</taxon>
        <taxon>Bacillati</taxon>
        <taxon>Actinomycetota</taxon>
        <taxon>Actinomycetes</taxon>
        <taxon>Streptosporangiales</taxon>
        <taxon>Streptosporangiaceae</taxon>
        <taxon>Streptosporangium</taxon>
    </lineage>
</organism>
<reference evidence="3 4" key="1">
    <citation type="journal article" date="2019" name="Int. J. Syst. Evol. Microbiol.">
        <title>The Global Catalogue of Microorganisms (GCM) 10K type strain sequencing project: providing services to taxonomists for standard genome sequencing and annotation.</title>
        <authorList>
            <consortium name="The Broad Institute Genomics Platform"/>
            <consortium name="The Broad Institute Genome Sequencing Center for Infectious Disease"/>
            <person name="Wu L."/>
            <person name="Ma J."/>
        </authorList>
    </citation>
    <scope>NUCLEOTIDE SEQUENCE [LARGE SCALE GENOMIC DNA]</scope>
    <source>
        <strain evidence="3 4">JCM 6242</strain>
    </source>
</reference>
<comment type="caution">
    <text evidence="3">The sequence shown here is derived from an EMBL/GenBank/DDBJ whole genome shotgun (WGS) entry which is preliminary data.</text>
</comment>
<dbReference type="PANTHER" id="PTHR33797">
    <property type="entry name" value="ORGANIC HYDROPEROXIDE RESISTANCE PROTEIN-LIKE"/>
    <property type="match status" value="1"/>
</dbReference>
<evidence type="ECO:0000256" key="2">
    <source>
        <dbReference type="SAM" id="MobiDB-lite"/>
    </source>
</evidence>
<dbReference type="Gene3D" id="2.20.25.10">
    <property type="match status" value="1"/>
</dbReference>
<dbReference type="PANTHER" id="PTHR33797:SF2">
    <property type="entry name" value="ORGANIC HYDROPEROXIDE RESISTANCE PROTEIN-LIKE"/>
    <property type="match status" value="1"/>
</dbReference>
<dbReference type="EMBL" id="BAAAVI010000103">
    <property type="protein sequence ID" value="GAA2910313.1"/>
    <property type="molecule type" value="Genomic_DNA"/>
</dbReference>
<feature type="region of interest" description="Disordered" evidence="2">
    <location>
        <begin position="1"/>
        <end position="99"/>
    </location>
</feature>
<evidence type="ECO:0000313" key="4">
    <source>
        <dbReference type="Proteomes" id="UP001500831"/>
    </source>
</evidence>
<comment type="similarity">
    <text evidence="1">Belongs to the OsmC/Ohr family.</text>
</comment>
<dbReference type="SUPFAM" id="SSF82784">
    <property type="entry name" value="OsmC-like"/>
    <property type="match status" value="1"/>
</dbReference>
<accession>A0ABN3WE76</accession>
<dbReference type="NCBIfam" id="TIGR03561">
    <property type="entry name" value="organ_hyd_perox"/>
    <property type="match status" value="1"/>
</dbReference>
<feature type="compositionally biased region" description="Low complexity" evidence="2">
    <location>
        <begin position="85"/>
        <end position="94"/>
    </location>
</feature>
<evidence type="ECO:0008006" key="5">
    <source>
        <dbReference type="Google" id="ProtNLM"/>
    </source>
</evidence>
<sequence>MRVCDRGHDSGLVPAGKSGDELMSQDAGAGHRNTRAGRENPGTTAPEVSSRGVGPDYSGPGVDAELRGAGPDVEPAGGGPGTGTDTGTDTAAEPGTDDYDTLYTARASSRGDGAGRVTTDDGLLDLEVRAPEQLGGPGGAPNAEQLLAAAYAACFHSSLALIAGRTGVDVAGARVDTAVELRKRGKSDDYVIGVEVTVDLPGAERDVAARLAGQAQEHCPYFKAMRGNADVEVRLA</sequence>
<proteinExistence type="inferred from homology"/>
<dbReference type="Proteomes" id="UP001500831">
    <property type="component" value="Unassembled WGS sequence"/>
</dbReference>
<dbReference type="InterPro" id="IPR003718">
    <property type="entry name" value="OsmC/Ohr_fam"/>
</dbReference>
<dbReference type="InterPro" id="IPR015946">
    <property type="entry name" value="KH_dom-like_a/b"/>
</dbReference>
<evidence type="ECO:0000256" key="1">
    <source>
        <dbReference type="ARBA" id="ARBA00007378"/>
    </source>
</evidence>
<name>A0ABN3WE76_9ACTN</name>
<dbReference type="Gene3D" id="3.30.300.20">
    <property type="match status" value="1"/>
</dbReference>